<dbReference type="EMBL" id="ML220119">
    <property type="protein sequence ID" value="TGZ81485.1"/>
    <property type="molecule type" value="Genomic_DNA"/>
</dbReference>
<proteinExistence type="predicted"/>
<evidence type="ECO:0000313" key="1">
    <source>
        <dbReference type="EMBL" id="TGZ81485.1"/>
    </source>
</evidence>
<organism evidence="1 2">
    <name type="scientific">Ascodesmis nigricans</name>
    <dbReference type="NCBI Taxonomy" id="341454"/>
    <lineage>
        <taxon>Eukaryota</taxon>
        <taxon>Fungi</taxon>
        <taxon>Dikarya</taxon>
        <taxon>Ascomycota</taxon>
        <taxon>Pezizomycotina</taxon>
        <taxon>Pezizomycetes</taxon>
        <taxon>Pezizales</taxon>
        <taxon>Ascodesmidaceae</taxon>
        <taxon>Ascodesmis</taxon>
    </lineage>
</organism>
<sequence>MSSHSPIGTSVPDLAALPSTREDAITTLREYNQAGTGNNIPNAKRALRCFLEEPGVFRQESSEDKLSEETTNRIKQLEEFLVSVTNNEDKLNVRAVIEAYKARTLELEDRQVAVFWGGQQKEGPVDEECCTHTVEEKVRIWASESPTGRLWVERLRPLPQRMTAIAIPLSNNRSYRDWTGSQGLDWAPETELGAWD</sequence>
<gene>
    <name evidence="1" type="ORF">EX30DRAFT_395625</name>
</gene>
<dbReference type="OrthoDB" id="4329446at2759"/>
<accession>A0A4V3SIV7</accession>
<dbReference type="Proteomes" id="UP000298138">
    <property type="component" value="Unassembled WGS sequence"/>
</dbReference>
<protein>
    <submittedName>
        <fullName evidence="1">Uncharacterized protein</fullName>
    </submittedName>
</protein>
<name>A0A4V3SIV7_9PEZI</name>
<keyword evidence="2" id="KW-1185">Reference proteome</keyword>
<dbReference type="InParanoid" id="A0A4V3SIV7"/>
<dbReference type="AlphaFoldDB" id="A0A4V3SIV7"/>
<evidence type="ECO:0000313" key="2">
    <source>
        <dbReference type="Proteomes" id="UP000298138"/>
    </source>
</evidence>
<reference evidence="1 2" key="1">
    <citation type="submission" date="2019-04" db="EMBL/GenBank/DDBJ databases">
        <title>Comparative genomics and transcriptomics to analyze fruiting body development in filamentous ascomycetes.</title>
        <authorList>
            <consortium name="DOE Joint Genome Institute"/>
            <person name="Lutkenhaus R."/>
            <person name="Traeger S."/>
            <person name="Breuer J."/>
            <person name="Kuo A."/>
            <person name="Lipzen A."/>
            <person name="Pangilinan J."/>
            <person name="Dilworth D."/>
            <person name="Sandor L."/>
            <person name="Poggeler S."/>
            <person name="Barry K."/>
            <person name="Grigoriev I.V."/>
            <person name="Nowrousian M."/>
        </authorList>
    </citation>
    <scope>NUCLEOTIDE SEQUENCE [LARGE SCALE GENOMIC DNA]</scope>
    <source>
        <strain evidence="1 2">CBS 389.68</strain>
    </source>
</reference>